<protein>
    <recommendedName>
        <fullName evidence="3">Lipase</fullName>
    </recommendedName>
</protein>
<evidence type="ECO:0008006" key="3">
    <source>
        <dbReference type="Google" id="ProtNLM"/>
    </source>
</evidence>
<dbReference type="Gene3D" id="3.40.50.1820">
    <property type="entry name" value="alpha/beta hydrolase"/>
    <property type="match status" value="1"/>
</dbReference>
<evidence type="ECO:0000256" key="1">
    <source>
        <dbReference type="SAM" id="MobiDB-lite"/>
    </source>
</evidence>
<reference evidence="2" key="1">
    <citation type="journal article" date="2017" name="Infect. Drug Resist.">
        <title>Investigating a rare methicillin-resistant Staphylococcus aureus strain: first description of genome sequencing and molecular characterization of CC15-MRSA.</title>
        <authorList>
            <person name="Senok A.C."/>
            <person name="Somily A.M."/>
            <person name="Slickers P."/>
            <person name="Raji M.A."/>
            <person name="Garaween G."/>
            <person name="Shibl A."/>
            <person name="Monecke S."/>
            <person name="Ehricht R."/>
        </authorList>
    </citation>
    <scope>NUCLEOTIDE SEQUENCE</scope>
    <source>
        <strain evidence="2">CC15-MRSA</strain>
    </source>
</reference>
<reference evidence="2" key="2">
    <citation type="submission" date="2017-05" db="EMBL/GenBank/DDBJ databases">
        <authorList>
            <person name="Song R."/>
            <person name="Chenine A.L."/>
            <person name="Ruprecht R.M."/>
        </authorList>
    </citation>
    <scope>NUCLEOTIDE SEQUENCE</scope>
    <source>
        <strain evidence="2">CC15-MRSA</strain>
    </source>
</reference>
<dbReference type="AlphaFoldDB" id="A0A2S1FUK0"/>
<dbReference type="RefSeq" id="WP_086095915.1">
    <property type="nucleotide sequence ID" value="NZ_CP191234.1"/>
</dbReference>
<sequence length="537" mass="61652">MLLRDSDARMLSENSYDKLSVDEVYTFSNKKQYKVIEKRDDTQNGFRAYVFAPVIKGKVDKSQLLIGYAGTDPYSLNDIRTDLQLPIHHNTNNLKINNHYKDLKNSTIHKKYNTIKDKNDLFSFSSNLNNKALFGDLWAAKFAPTQMDESDAFTESVKKKYPDSEIHPLGHSLGAFLAQYNLIKHNLDNGTTFAAPNVYHSFTGDFKKDIDNGVYDSKIRNIGHFDDPINNFNFFDHPIGENIIVMPHYDGFITALPLIGQHTIESYNDFDADGTVKEMPELEQFNDDQSLNNRFQLFDPFGIKSRFFDSIKIDSSILNRTSENDFDPFAILNKKDKLFESNDLDIEGFNNKQKEDLSIDLNPFDDELNNEDEPLIPKRGDSKKLKAEKKISVKKTKSSSKNSGKKVKIQPDEVRNIASTIRDRLFLYTQIITALDEYREETMSGANRILDKYQSELLSGSHEFITPNDFEQYMEILSVEGSSGNFKFYNSGLMDDLIQALDQNKKDLLQFAEKLEFAANKFEEKDLEESDVFGLFS</sequence>
<name>A0A2S1FUK0_STAAU</name>
<evidence type="ECO:0000313" key="2">
    <source>
        <dbReference type="EMBL" id="AWD76429.1"/>
    </source>
</evidence>
<feature type="compositionally biased region" description="Basic and acidic residues" evidence="1">
    <location>
        <begin position="375"/>
        <end position="391"/>
    </location>
</feature>
<dbReference type="SUPFAM" id="SSF53474">
    <property type="entry name" value="alpha/beta-Hydrolases"/>
    <property type="match status" value="1"/>
</dbReference>
<feature type="region of interest" description="Disordered" evidence="1">
    <location>
        <begin position="368"/>
        <end position="408"/>
    </location>
</feature>
<feature type="compositionally biased region" description="Basic residues" evidence="1">
    <location>
        <begin position="392"/>
        <end position="408"/>
    </location>
</feature>
<proteinExistence type="predicted"/>
<accession>A0A2S1FUK0</accession>
<dbReference type="InterPro" id="IPR029058">
    <property type="entry name" value="AB_hydrolase_fold"/>
</dbReference>
<dbReference type="EMBL" id="MF185203">
    <property type="protein sequence ID" value="AWD76429.1"/>
    <property type="molecule type" value="Genomic_DNA"/>
</dbReference>
<organism evidence="2">
    <name type="scientific">Staphylococcus aureus</name>
    <dbReference type="NCBI Taxonomy" id="1280"/>
    <lineage>
        <taxon>Bacteria</taxon>
        <taxon>Bacillati</taxon>
        <taxon>Bacillota</taxon>
        <taxon>Bacilli</taxon>
        <taxon>Bacillales</taxon>
        <taxon>Staphylococcaceae</taxon>
        <taxon>Staphylococcus</taxon>
    </lineage>
</organism>